<dbReference type="EMBL" id="VEVO01000005">
    <property type="protein sequence ID" value="KAF0042025.1"/>
    <property type="molecule type" value="Genomic_DNA"/>
</dbReference>
<dbReference type="AlphaFoldDB" id="A0A6A4T9Z8"/>
<sequence>MKRDNDRSARRMLVRSQCQIGCRINRPDRQRPIGLSPDSSGFSDEDLVAERRSAGPVTELRVWDDCNDWQVTSQYLNDSLTVGN</sequence>
<accession>A0A6A4T9Z8</accession>
<evidence type="ECO:0000313" key="1">
    <source>
        <dbReference type="EMBL" id="KAF0042025.1"/>
    </source>
</evidence>
<comment type="caution">
    <text evidence="1">The sequence shown here is derived from an EMBL/GenBank/DDBJ whole genome shotgun (WGS) entry which is preliminary data.</text>
</comment>
<protein>
    <submittedName>
        <fullName evidence="1">Uncharacterized protein</fullName>
    </submittedName>
</protein>
<organism evidence="1 2">
    <name type="scientific">Scophthalmus maximus</name>
    <name type="common">Turbot</name>
    <name type="synonym">Psetta maxima</name>
    <dbReference type="NCBI Taxonomy" id="52904"/>
    <lineage>
        <taxon>Eukaryota</taxon>
        <taxon>Metazoa</taxon>
        <taxon>Chordata</taxon>
        <taxon>Craniata</taxon>
        <taxon>Vertebrata</taxon>
        <taxon>Euteleostomi</taxon>
        <taxon>Actinopterygii</taxon>
        <taxon>Neopterygii</taxon>
        <taxon>Teleostei</taxon>
        <taxon>Neoteleostei</taxon>
        <taxon>Acanthomorphata</taxon>
        <taxon>Carangaria</taxon>
        <taxon>Pleuronectiformes</taxon>
        <taxon>Pleuronectoidei</taxon>
        <taxon>Scophthalmidae</taxon>
        <taxon>Scophthalmus</taxon>
    </lineage>
</organism>
<proteinExistence type="predicted"/>
<name>A0A6A4T9Z8_SCOMX</name>
<reference evidence="1 2" key="1">
    <citation type="submission" date="2019-06" db="EMBL/GenBank/DDBJ databases">
        <title>Draft genomes of female and male turbot (Scophthalmus maximus).</title>
        <authorList>
            <person name="Xu H."/>
            <person name="Xu X.-W."/>
            <person name="Shao C."/>
            <person name="Chen S."/>
        </authorList>
    </citation>
    <scope>NUCLEOTIDE SEQUENCE [LARGE SCALE GENOMIC DNA]</scope>
    <source>
        <strain evidence="1">Ysfricsl-2016a</strain>
        <tissue evidence="1">Blood</tissue>
    </source>
</reference>
<gene>
    <name evidence="1" type="ORF">F2P81_005557</name>
</gene>
<dbReference type="Proteomes" id="UP000438429">
    <property type="component" value="Unassembled WGS sequence"/>
</dbReference>
<evidence type="ECO:0000313" key="2">
    <source>
        <dbReference type="Proteomes" id="UP000438429"/>
    </source>
</evidence>